<organism evidence="5">
    <name type="scientific">Kitasatospora sp. 152608</name>
    <dbReference type="NCBI Taxonomy" id="1769566"/>
    <lineage>
        <taxon>Bacteria</taxon>
        <taxon>Bacillati</taxon>
        <taxon>Actinomycetota</taxon>
        <taxon>Actinomycetes</taxon>
        <taxon>Kitasatosporales</taxon>
        <taxon>Streptomycetaceae</taxon>
        <taxon>Kitasatospora</taxon>
    </lineage>
</organism>
<dbReference type="AlphaFoldDB" id="A0A0U3BHT2"/>
<gene>
    <name evidence="5" type="primary">smcA11</name>
    <name evidence="5" type="ORF">KSSN_24600</name>
</gene>
<evidence type="ECO:0000259" key="4">
    <source>
        <dbReference type="Pfam" id="PF22624"/>
    </source>
</evidence>
<dbReference type="InterPro" id="IPR008278">
    <property type="entry name" value="4-PPantetheinyl_Trfase_dom"/>
</dbReference>
<evidence type="ECO:0000256" key="2">
    <source>
        <dbReference type="ARBA" id="ARBA00022679"/>
    </source>
</evidence>
<proteinExistence type="inferred from homology"/>
<dbReference type="InterPro" id="IPR037143">
    <property type="entry name" value="4-PPantetheinyl_Trfase_dom_sf"/>
</dbReference>
<dbReference type="Gene3D" id="3.90.470.20">
    <property type="entry name" value="4'-phosphopantetheinyl transferase domain"/>
    <property type="match status" value="1"/>
</dbReference>
<name>A0A0U3BHT2_9ACTN</name>
<protein>
    <submittedName>
        <fullName evidence="5">4'-phosphopantetheinyl transferase</fullName>
    </submittedName>
</protein>
<comment type="similarity">
    <text evidence="1">Belongs to the P-Pant transferase superfamily. Gsp/Sfp/HetI/AcpT family.</text>
</comment>
<evidence type="ECO:0000256" key="1">
    <source>
        <dbReference type="ARBA" id="ARBA00010990"/>
    </source>
</evidence>
<feature type="domain" description="4'-phosphopantetheinyl transferase" evidence="3">
    <location>
        <begin position="119"/>
        <end position="182"/>
    </location>
</feature>
<dbReference type="GO" id="GO:0005829">
    <property type="term" value="C:cytosol"/>
    <property type="evidence" value="ECO:0007669"/>
    <property type="project" value="TreeGrafter"/>
</dbReference>
<dbReference type="Pfam" id="PF01648">
    <property type="entry name" value="ACPS"/>
    <property type="match status" value="1"/>
</dbReference>
<dbReference type="PANTHER" id="PTHR12215">
    <property type="entry name" value="PHOSPHOPANTETHEINE TRANSFERASE"/>
    <property type="match status" value="1"/>
</dbReference>
<dbReference type="GO" id="GO:0008897">
    <property type="term" value="F:holo-[acyl-carrier-protein] synthase activity"/>
    <property type="evidence" value="ECO:0007669"/>
    <property type="project" value="InterPro"/>
</dbReference>
<keyword evidence="2 5" id="KW-0808">Transferase</keyword>
<dbReference type="EMBL" id="KU127235">
    <property type="protein sequence ID" value="ALT05953.1"/>
    <property type="molecule type" value="Genomic_DNA"/>
</dbReference>
<dbReference type="PANTHER" id="PTHR12215:SF15">
    <property type="entry name" value="4'-PHOSPHOPANTETHEINYL TRANSFERASE SUPERFAMILY-RELATED"/>
    <property type="match status" value="1"/>
</dbReference>
<evidence type="ECO:0000313" key="5">
    <source>
        <dbReference type="EMBL" id="ALT05953.1"/>
    </source>
</evidence>
<dbReference type="GO" id="GO:0019878">
    <property type="term" value="P:lysine biosynthetic process via aminoadipic acid"/>
    <property type="evidence" value="ECO:0007669"/>
    <property type="project" value="TreeGrafter"/>
</dbReference>
<dbReference type="GO" id="GO:0000287">
    <property type="term" value="F:magnesium ion binding"/>
    <property type="evidence" value="ECO:0007669"/>
    <property type="project" value="InterPro"/>
</dbReference>
<reference evidence="5" key="1">
    <citation type="submission" date="2015-10" db="EMBL/GenBank/DDBJ databases">
        <title>New simocyclinones: surprising evolutionary and biosynthetic insights.</title>
        <authorList>
            <person name="Bilyk O."/>
            <person name="Brotz E."/>
            <person name="Tokovenko B."/>
            <person name="Bechtold A."/>
            <person name="Paululat T."/>
            <person name="Luzhetskyy A."/>
        </authorList>
    </citation>
    <scope>NUCLEOTIDE SEQUENCE</scope>
    <source>
        <strain evidence="5">152608</strain>
    </source>
</reference>
<dbReference type="InterPro" id="IPR050559">
    <property type="entry name" value="P-Pant_transferase_sf"/>
</dbReference>
<evidence type="ECO:0000259" key="3">
    <source>
        <dbReference type="Pfam" id="PF01648"/>
    </source>
</evidence>
<feature type="domain" description="4'-phosphopantetheinyl transferase N-terminal" evidence="4">
    <location>
        <begin position="36"/>
        <end position="113"/>
    </location>
</feature>
<dbReference type="Pfam" id="PF22624">
    <property type="entry name" value="AASDHPPT_N"/>
    <property type="match status" value="1"/>
</dbReference>
<dbReference type="SUPFAM" id="SSF56214">
    <property type="entry name" value="4'-phosphopantetheinyl transferase"/>
    <property type="match status" value="2"/>
</dbReference>
<sequence length="238" mass="25626">MTAPTTPCPPPAAASTERGVDLWLVRPDRLSDRDGLAALDENERRRAESFRRPADRALYVSAHLALRRLLAAHLGSTPQEVRIVRDRGGRPILPGDSPPVHFSLSHSAGLALLGVAPVPIGVDVQRIPSLSTVDLCSPRFHPAEQAELAARPRSARARYFTWLWTRKEAYLKGIGVGLRRSLAADYLGAGGPAAPAGPAGWTVADAPCEDHYAASVALLTRASLPVTLRRLPRSVDHD</sequence>
<accession>A0A0U3BHT2</accession>
<dbReference type="InterPro" id="IPR055066">
    <property type="entry name" value="AASDHPPT_N"/>
</dbReference>